<comment type="caution">
    <text evidence="1">The sequence shown here is derived from an EMBL/GenBank/DDBJ whole genome shotgun (WGS) entry which is preliminary data.</text>
</comment>
<protein>
    <submittedName>
        <fullName evidence="1">GxxExxY protein</fullName>
    </submittedName>
</protein>
<keyword evidence="2" id="KW-1185">Reference proteome</keyword>
<gene>
    <name evidence="1" type="ORF">LV85_00393</name>
</gene>
<dbReference type="EMBL" id="QKZT01000001">
    <property type="protein sequence ID" value="PZX58207.1"/>
    <property type="molecule type" value="Genomic_DNA"/>
</dbReference>
<dbReference type="AlphaFoldDB" id="A0A2W7RS97"/>
<dbReference type="NCBIfam" id="TIGR04256">
    <property type="entry name" value="GxxExxY"/>
    <property type="match status" value="1"/>
</dbReference>
<proteinExistence type="predicted"/>
<dbReference type="InterPro" id="IPR026350">
    <property type="entry name" value="GxxExxY"/>
</dbReference>
<name>A0A2W7RS97_9BACT</name>
<accession>A0A2W7RS97</accession>
<organism evidence="1 2">
    <name type="scientific">Algoriphagus chordae</name>
    <dbReference type="NCBI Taxonomy" id="237019"/>
    <lineage>
        <taxon>Bacteria</taxon>
        <taxon>Pseudomonadati</taxon>
        <taxon>Bacteroidota</taxon>
        <taxon>Cytophagia</taxon>
        <taxon>Cytophagales</taxon>
        <taxon>Cyclobacteriaceae</taxon>
        <taxon>Algoriphagus</taxon>
    </lineage>
</organism>
<evidence type="ECO:0000313" key="1">
    <source>
        <dbReference type="EMBL" id="PZX58207.1"/>
    </source>
</evidence>
<dbReference type="Proteomes" id="UP000248882">
    <property type="component" value="Unassembled WGS sequence"/>
</dbReference>
<evidence type="ECO:0000313" key="2">
    <source>
        <dbReference type="Proteomes" id="UP000248882"/>
    </source>
</evidence>
<sequence length="83" mass="9414">MEVNTQVGLPVIYKEVKLEAGYRIDLLVDKKVIIEVKAVDEFSAIHFAQLLTYLRLSDIKLGLLLNFNVSKLTEGIKRVVNNL</sequence>
<reference evidence="1 2" key="1">
    <citation type="submission" date="2018-06" db="EMBL/GenBank/DDBJ databases">
        <title>Genomic Encyclopedia of Archaeal and Bacterial Type Strains, Phase II (KMG-II): from individual species to whole genera.</title>
        <authorList>
            <person name="Goeker M."/>
        </authorList>
    </citation>
    <scope>NUCLEOTIDE SEQUENCE [LARGE SCALE GENOMIC DNA]</scope>
    <source>
        <strain evidence="1 2">DSM 19830</strain>
    </source>
</reference>
<dbReference type="Pfam" id="PF13366">
    <property type="entry name" value="PDDEXK_3"/>
    <property type="match status" value="1"/>
</dbReference>